<comment type="catalytic activity">
    <reaction evidence="10">
        <text>7,8-dihydroneopterin 3'-triphosphate + H2O = 6-carboxy-5,6,7,8-tetrahydropterin + triphosphate + acetaldehyde + 2 H(+)</text>
        <dbReference type="Rhea" id="RHEA:27966"/>
        <dbReference type="ChEBI" id="CHEBI:15343"/>
        <dbReference type="ChEBI" id="CHEBI:15377"/>
        <dbReference type="ChEBI" id="CHEBI:15378"/>
        <dbReference type="ChEBI" id="CHEBI:18036"/>
        <dbReference type="ChEBI" id="CHEBI:58462"/>
        <dbReference type="ChEBI" id="CHEBI:61032"/>
        <dbReference type="EC" id="4.1.2.50"/>
    </reaction>
</comment>
<evidence type="ECO:0000256" key="1">
    <source>
        <dbReference type="ARBA" id="ARBA00001947"/>
    </source>
</evidence>
<dbReference type="RefSeq" id="WP_387345880.1">
    <property type="nucleotide sequence ID" value="NZ_JBIAXI010000024.1"/>
</dbReference>
<evidence type="ECO:0000256" key="7">
    <source>
        <dbReference type="ARBA" id="ARBA00022833"/>
    </source>
</evidence>
<reference evidence="11 12" key="1">
    <citation type="submission" date="2024-10" db="EMBL/GenBank/DDBJ databases">
        <title>The Natural Products Discovery Center: Release of the First 8490 Sequenced Strains for Exploring Actinobacteria Biosynthetic Diversity.</title>
        <authorList>
            <person name="Kalkreuter E."/>
            <person name="Kautsar S.A."/>
            <person name="Yang D."/>
            <person name="Bader C.D."/>
            <person name="Teijaro C.N."/>
            <person name="Fluegel L."/>
            <person name="Davis C.M."/>
            <person name="Simpson J.R."/>
            <person name="Lauterbach L."/>
            <person name="Steele A.D."/>
            <person name="Gui C."/>
            <person name="Meng S."/>
            <person name="Li G."/>
            <person name="Viehrig K."/>
            <person name="Ye F."/>
            <person name="Su P."/>
            <person name="Kiefer A.F."/>
            <person name="Nichols A."/>
            <person name="Cepeda A.J."/>
            <person name="Yan W."/>
            <person name="Fan B."/>
            <person name="Jiang Y."/>
            <person name="Adhikari A."/>
            <person name="Zheng C.-J."/>
            <person name="Schuster L."/>
            <person name="Cowan T.M."/>
            <person name="Smanski M.J."/>
            <person name="Chevrette M.G."/>
            <person name="De Carvalho L.P.S."/>
            <person name="Shen B."/>
        </authorList>
    </citation>
    <scope>NUCLEOTIDE SEQUENCE [LARGE SCALE GENOMIC DNA]</scope>
    <source>
        <strain evidence="11 12">NPDC001281</strain>
    </source>
</reference>
<accession>A0ABW6VI74</accession>
<protein>
    <recommendedName>
        <fullName evidence="5">6-carboxy-5,6,7,8-tetrahydropterin synthase</fullName>
        <ecNumber evidence="4">4.1.2.50</ecNumber>
    </recommendedName>
    <alternativeName>
        <fullName evidence="9">Queuosine biosynthesis protein QueD</fullName>
    </alternativeName>
</protein>
<dbReference type="Proteomes" id="UP001602119">
    <property type="component" value="Unassembled WGS sequence"/>
</dbReference>
<evidence type="ECO:0000256" key="2">
    <source>
        <dbReference type="ARBA" id="ARBA00005061"/>
    </source>
</evidence>
<evidence type="ECO:0000313" key="11">
    <source>
        <dbReference type="EMBL" id="MFF4777459.1"/>
    </source>
</evidence>
<keyword evidence="7" id="KW-0862">Zinc</keyword>
<evidence type="ECO:0000256" key="9">
    <source>
        <dbReference type="ARBA" id="ARBA00031449"/>
    </source>
</evidence>
<comment type="similarity">
    <text evidence="3">Belongs to the PTPS family. QueD subfamily.</text>
</comment>
<dbReference type="Gene3D" id="3.30.479.10">
    <property type="entry name" value="6-pyruvoyl tetrahydropterin synthase/QueD"/>
    <property type="match status" value="1"/>
</dbReference>
<keyword evidence="8" id="KW-0456">Lyase</keyword>
<keyword evidence="6" id="KW-0479">Metal-binding</keyword>
<keyword evidence="12" id="KW-1185">Reference proteome</keyword>
<dbReference type="PANTHER" id="PTHR12589">
    <property type="entry name" value="PYRUVOYL TETRAHYDROBIOPTERIN SYNTHASE"/>
    <property type="match status" value="1"/>
</dbReference>
<dbReference type="EMBL" id="JBIAXI010000024">
    <property type="protein sequence ID" value="MFF4777459.1"/>
    <property type="molecule type" value="Genomic_DNA"/>
</dbReference>
<gene>
    <name evidence="11" type="ORF">ACFY05_31850</name>
</gene>
<evidence type="ECO:0000256" key="5">
    <source>
        <dbReference type="ARBA" id="ARBA00018141"/>
    </source>
</evidence>
<name>A0ABW6VI74_MICFU</name>
<dbReference type="InterPro" id="IPR038418">
    <property type="entry name" value="6-PTP_synth/QueD_sf"/>
</dbReference>
<comment type="caution">
    <text evidence="11">The sequence shown here is derived from an EMBL/GenBank/DDBJ whole genome shotgun (WGS) entry which is preliminary data.</text>
</comment>
<comment type="pathway">
    <text evidence="2">Purine metabolism; 7-cyano-7-deazaguanine biosynthesis.</text>
</comment>
<evidence type="ECO:0000256" key="4">
    <source>
        <dbReference type="ARBA" id="ARBA00012982"/>
    </source>
</evidence>
<evidence type="ECO:0000256" key="6">
    <source>
        <dbReference type="ARBA" id="ARBA00022723"/>
    </source>
</evidence>
<evidence type="ECO:0000256" key="8">
    <source>
        <dbReference type="ARBA" id="ARBA00023239"/>
    </source>
</evidence>
<dbReference type="EC" id="4.1.2.50" evidence="4"/>
<comment type="cofactor">
    <cofactor evidence="1">
        <name>Zn(2+)</name>
        <dbReference type="ChEBI" id="CHEBI:29105"/>
    </cofactor>
</comment>
<dbReference type="PANTHER" id="PTHR12589:SF7">
    <property type="entry name" value="6-PYRUVOYL TETRAHYDROBIOPTERIN SYNTHASE"/>
    <property type="match status" value="1"/>
</dbReference>
<dbReference type="Pfam" id="PF01242">
    <property type="entry name" value="PTPS"/>
    <property type="match status" value="1"/>
</dbReference>
<sequence>MTSVTCRHNFETAHRLPHLGGKCQSLHGHSWWAEVTILAPGLSEDYTVAEFGLFKAAMRGWIDAHLDHGAMLGHRDPLVSALRSAHSKVFVFGEDWPGAAWPTVEAVAHLIATQAATWIHGIPGLAAGAHISRVRISETHVNAAEWAAQDEPTGLPPQAQDELRHLLQEGAPPA</sequence>
<evidence type="ECO:0000313" key="12">
    <source>
        <dbReference type="Proteomes" id="UP001602119"/>
    </source>
</evidence>
<dbReference type="SUPFAM" id="SSF55620">
    <property type="entry name" value="Tetrahydrobiopterin biosynthesis enzymes-like"/>
    <property type="match status" value="1"/>
</dbReference>
<evidence type="ECO:0000256" key="3">
    <source>
        <dbReference type="ARBA" id="ARBA00008900"/>
    </source>
</evidence>
<evidence type="ECO:0000256" key="10">
    <source>
        <dbReference type="ARBA" id="ARBA00048807"/>
    </source>
</evidence>
<dbReference type="InterPro" id="IPR007115">
    <property type="entry name" value="6-PTP_synth/QueD"/>
</dbReference>
<organism evidence="11 12">
    <name type="scientific">Microtetraspora fusca</name>
    <dbReference type="NCBI Taxonomy" id="1997"/>
    <lineage>
        <taxon>Bacteria</taxon>
        <taxon>Bacillati</taxon>
        <taxon>Actinomycetota</taxon>
        <taxon>Actinomycetes</taxon>
        <taxon>Streptosporangiales</taxon>
        <taxon>Streptosporangiaceae</taxon>
        <taxon>Microtetraspora</taxon>
    </lineage>
</organism>
<proteinExistence type="inferred from homology"/>